<evidence type="ECO:0000313" key="4">
    <source>
        <dbReference type="Proteomes" id="UP000278632"/>
    </source>
</evidence>
<keyword evidence="3" id="KW-0547">Nucleotide-binding</keyword>
<dbReference type="GO" id="GO:0005524">
    <property type="term" value="F:ATP binding"/>
    <property type="evidence" value="ECO:0007669"/>
    <property type="project" value="UniProtKB-KW"/>
</dbReference>
<comment type="caution">
    <text evidence="3">The sequence shown here is derived from an EMBL/GenBank/DDBJ whole genome shotgun (WGS) entry which is preliminary data.</text>
</comment>
<name>A0A3N0BK08_9ACTN</name>
<protein>
    <submittedName>
        <fullName evidence="3">ATP-binding protein</fullName>
    </submittedName>
</protein>
<organism evidence="3 4">
    <name type="scientific">Paraeggerthella hongkongensis</name>
    <dbReference type="NCBI Taxonomy" id="230658"/>
    <lineage>
        <taxon>Bacteria</taxon>
        <taxon>Bacillati</taxon>
        <taxon>Actinomycetota</taxon>
        <taxon>Coriobacteriia</taxon>
        <taxon>Eggerthellales</taxon>
        <taxon>Eggerthellaceae</taxon>
        <taxon>Paraeggerthella</taxon>
    </lineage>
</organism>
<dbReference type="InterPro" id="IPR036890">
    <property type="entry name" value="HATPase_C_sf"/>
</dbReference>
<keyword evidence="4" id="KW-1185">Reference proteome</keyword>
<reference evidence="4" key="1">
    <citation type="submission" date="2018-05" db="EMBL/GenBank/DDBJ databases">
        <title>Genome Sequencing of selected type strains of the family Eggerthellaceae.</title>
        <authorList>
            <person name="Danylec N."/>
            <person name="Stoll D.A."/>
            <person name="Doetsch A."/>
            <person name="Huch M."/>
        </authorList>
    </citation>
    <scope>NUCLEOTIDE SEQUENCE [LARGE SCALE GENOMIC DNA]</scope>
    <source>
        <strain evidence="4">DSM 16106</strain>
    </source>
</reference>
<accession>A0A3N0BK08</accession>
<dbReference type="OrthoDB" id="5242013at2"/>
<feature type="domain" description="Histidine kinase/HSP90-like ATPase" evidence="2">
    <location>
        <begin position="47"/>
        <end position="150"/>
    </location>
</feature>
<evidence type="ECO:0000256" key="1">
    <source>
        <dbReference type="SAM" id="MobiDB-lite"/>
    </source>
</evidence>
<gene>
    <name evidence="3" type="ORF">DMP08_01640</name>
</gene>
<evidence type="ECO:0000313" key="3">
    <source>
        <dbReference type="EMBL" id="RNL48345.1"/>
    </source>
</evidence>
<dbReference type="AlphaFoldDB" id="A0A3N0BK08"/>
<dbReference type="RefSeq" id="WP_123191270.1">
    <property type="nucleotide sequence ID" value="NZ_QICD01000002.1"/>
</dbReference>
<dbReference type="SUPFAM" id="SSF55874">
    <property type="entry name" value="ATPase domain of HSP90 chaperone/DNA topoisomerase II/histidine kinase"/>
    <property type="match status" value="1"/>
</dbReference>
<feature type="region of interest" description="Disordered" evidence="1">
    <location>
        <begin position="290"/>
        <end position="309"/>
    </location>
</feature>
<dbReference type="InterPro" id="IPR003594">
    <property type="entry name" value="HATPase_dom"/>
</dbReference>
<proteinExistence type="predicted"/>
<dbReference type="Gene3D" id="3.30.565.10">
    <property type="entry name" value="Histidine kinase-like ATPase, C-terminal domain"/>
    <property type="match status" value="1"/>
</dbReference>
<evidence type="ECO:0000259" key="2">
    <source>
        <dbReference type="Pfam" id="PF02518"/>
    </source>
</evidence>
<dbReference type="Pfam" id="PF02518">
    <property type="entry name" value="HATPase_c"/>
    <property type="match status" value="1"/>
</dbReference>
<sequence>MKHDSLESFIENVCGESHLRVETDLGDGFVRLRSAEAERRQAAHDIRSTEDIVIEMLRNARDAHARSIFLAVTREDRRRKLVMIDDGDGVPLSMHERIFEPRVTSKLDTMSMDKWGVHGRGMALYSIAVNSESAYVAASDSGKGSSLYVETNLDKVGEKTDQSSFPTFERNESGSVVVRGPKNILRTACEFAIESRTSCTVYLGSATDVAATLYAFGLASLTSSARAFCKEPSRLPVSKRLSVCADPASFAREAARLGLELSERSARRIMDGEIVPLSPLIDRIRIEAVGGPDSAPTPPRNVRDHAATQDARGLKIATEDLEVFSRRIAAAFEDVARDYYLESGVSPEVRVGKECIRITIPIAKLR</sequence>
<keyword evidence="3" id="KW-0067">ATP-binding</keyword>
<dbReference type="EMBL" id="QICD01000002">
    <property type="protein sequence ID" value="RNL48345.1"/>
    <property type="molecule type" value="Genomic_DNA"/>
</dbReference>
<dbReference type="Proteomes" id="UP000278632">
    <property type="component" value="Unassembled WGS sequence"/>
</dbReference>